<dbReference type="AlphaFoldDB" id="A0A392W7D7"/>
<feature type="region of interest" description="Disordered" evidence="1">
    <location>
        <begin position="1"/>
        <end position="41"/>
    </location>
</feature>
<feature type="non-terminal residue" evidence="2">
    <location>
        <position position="41"/>
    </location>
</feature>
<sequence length="41" mass="4081">MQNSKKARKGSPSAAAFVMSEQEVSSGDGHAVSSSSKPAGS</sequence>
<evidence type="ECO:0000256" key="1">
    <source>
        <dbReference type="SAM" id="MobiDB-lite"/>
    </source>
</evidence>
<dbReference type="EMBL" id="LXQA011361538">
    <property type="protein sequence ID" value="MCI94620.1"/>
    <property type="molecule type" value="Genomic_DNA"/>
</dbReference>
<name>A0A392W7D7_9FABA</name>
<accession>A0A392W7D7</accession>
<evidence type="ECO:0000313" key="2">
    <source>
        <dbReference type="EMBL" id="MCI94620.1"/>
    </source>
</evidence>
<comment type="caution">
    <text evidence="2">The sequence shown here is derived from an EMBL/GenBank/DDBJ whole genome shotgun (WGS) entry which is preliminary data.</text>
</comment>
<protein>
    <submittedName>
        <fullName evidence="2">Uncharacterized protein</fullName>
    </submittedName>
</protein>
<reference evidence="2 3" key="1">
    <citation type="journal article" date="2018" name="Front. Plant Sci.">
        <title>Red Clover (Trifolium pratense) and Zigzag Clover (T. medium) - A Picture of Genomic Similarities and Differences.</title>
        <authorList>
            <person name="Dluhosova J."/>
            <person name="Istvanek J."/>
            <person name="Nedelnik J."/>
            <person name="Repkova J."/>
        </authorList>
    </citation>
    <scope>NUCLEOTIDE SEQUENCE [LARGE SCALE GENOMIC DNA]</scope>
    <source>
        <strain evidence="3">cv. 10/8</strain>
        <tissue evidence="2">Leaf</tissue>
    </source>
</reference>
<evidence type="ECO:0000313" key="3">
    <source>
        <dbReference type="Proteomes" id="UP000265520"/>
    </source>
</evidence>
<organism evidence="2 3">
    <name type="scientific">Trifolium medium</name>
    <dbReference type="NCBI Taxonomy" id="97028"/>
    <lineage>
        <taxon>Eukaryota</taxon>
        <taxon>Viridiplantae</taxon>
        <taxon>Streptophyta</taxon>
        <taxon>Embryophyta</taxon>
        <taxon>Tracheophyta</taxon>
        <taxon>Spermatophyta</taxon>
        <taxon>Magnoliopsida</taxon>
        <taxon>eudicotyledons</taxon>
        <taxon>Gunneridae</taxon>
        <taxon>Pentapetalae</taxon>
        <taxon>rosids</taxon>
        <taxon>fabids</taxon>
        <taxon>Fabales</taxon>
        <taxon>Fabaceae</taxon>
        <taxon>Papilionoideae</taxon>
        <taxon>50 kb inversion clade</taxon>
        <taxon>NPAAA clade</taxon>
        <taxon>Hologalegina</taxon>
        <taxon>IRL clade</taxon>
        <taxon>Trifolieae</taxon>
        <taxon>Trifolium</taxon>
    </lineage>
</organism>
<dbReference type="Proteomes" id="UP000265520">
    <property type="component" value="Unassembled WGS sequence"/>
</dbReference>
<proteinExistence type="predicted"/>
<keyword evidence="3" id="KW-1185">Reference proteome</keyword>
<feature type="compositionally biased region" description="Low complexity" evidence="1">
    <location>
        <begin position="24"/>
        <end position="41"/>
    </location>
</feature>